<dbReference type="AlphaFoldDB" id="A0A0F9SR56"/>
<evidence type="ECO:0000313" key="1">
    <source>
        <dbReference type="EMBL" id="KKN64987.1"/>
    </source>
</evidence>
<dbReference type="EMBL" id="LAZR01000538">
    <property type="protein sequence ID" value="KKN64987.1"/>
    <property type="molecule type" value="Genomic_DNA"/>
</dbReference>
<protein>
    <submittedName>
        <fullName evidence="1">Uncharacterized protein</fullName>
    </submittedName>
</protein>
<sequence length="290" mass="33318">MQYRSLDHFLSEGRAGLAKGPIALILVEDDVEINTTVRHHQQYRFSQVIVLMPPSFKLARDVAETVIRIDYDPDKDLALETAVNRVNDAAPGQWVYFCYNAEYLFYPFCETRSIGEMLGFHTEERRESMLTYVIDLYAGDLEKYPDAVSLDQAHMDRSGYYALARPGDSTDTPPKDRQLDFYGGLRWRFEEHVPASRRGIDRISLFKAKPGLRIGANYTFNDEEYNTYACPWHHNLTAAVCKSRKHIRYPNLQMAQLHPLRMAFTPTLGFGFDGTGAMVLNQHFASRTSR</sequence>
<accession>A0A0F9SR56</accession>
<proteinExistence type="predicted"/>
<organism evidence="1">
    <name type="scientific">marine sediment metagenome</name>
    <dbReference type="NCBI Taxonomy" id="412755"/>
    <lineage>
        <taxon>unclassified sequences</taxon>
        <taxon>metagenomes</taxon>
        <taxon>ecological metagenomes</taxon>
    </lineage>
</organism>
<reference evidence="1" key="1">
    <citation type="journal article" date="2015" name="Nature">
        <title>Complex archaea that bridge the gap between prokaryotes and eukaryotes.</title>
        <authorList>
            <person name="Spang A."/>
            <person name="Saw J.H."/>
            <person name="Jorgensen S.L."/>
            <person name="Zaremba-Niedzwiedzka K."/>
            <person name="Martijn J."/>
            <person name="Lind A.E."/>
            <person name="van Eijk R."/>
            <person name="Schleper C."/>
            <person name="Guy L."/>
            <person name="Ettema T.J."/>
        </authorList>
    </citation>
    <scope>NUCLEOTIDE SEQUENCE</scope>
</reference>
<comment type="caution">
    <text evidence="1">The sequence shown here is derived from an EMBL/GenBank/DDBJ whole genome shotgun (WGS) entry which is preliminary data.</text>
</comment>
<name>A0A0F9SR56_9ZZZZ</name>
<gene>
    <name evidence="1" type="ORF">LCGC14_0486170</name>
</gene>